<dbReference type="OrthoDB" id="9807574at2"/>
<evidence type="ECO:0000256" key="2">
    <source>
        <dbReference type="SAM" id="SignalP"/>
    </source>
</evidence>
<keyword evidence="2" id="KW-0732">Signal</keyword>
<keyword evidence="4" id="KW-1185">Reference proteome</keyword>
<organism evidence="3 4">
    <name type="scientific">Xylophilus ampelinus</name>
    <dbReference type="NCBI Taxonomy" id="54067"/>
    <lineage>
        <taxon>Bacteria</taxon>
        <taxon>Pseudomonadati</taxon>
        <taxon>Pseudomonadota</taxon>
        <taxon>Betaproteobacteria</taxon>
        <taxon>Burkholderiales</taxon>
        <taxon>Xylophilus</taxon>
    </lineage>
</organism>
<proteinExistence type="predicted"/>
<feature type="signal peptide" evidence="2">
    <location>
        <begin position="1"/>
        <end position="22"/>
    </location>
</feature>
<comment type="subcellular location">
    <subcellularLocation>
        <location evidence="1">Cell outer membrane</location>
    </subcellularLocation>
</comment>
<feature type="chain" id="PRO_5016239106" evidence="2">
    <location>
        <begin position="23"/>
        <end position="249"/>
    </location>
</feature>
<dbReference type="Gene3D" id="2.40.160.20">
    <property type="match status" value="1"/>
</dbReference>
<dbReference type="PANTHER" id="PTHR36920:SF1">
    <property type="entry name" value="OUTER MEMBRANE PROTEIN W"/>
    <property type="match status" value="1"/>
</dbReference>
<protein>
    <submittedName>
        <fullName evidence="3">Outer membrane protein</fullName>
    </submittedName>
</protein>
<dbReference type="EMBL" id="QJTC01000022">
    <property type="protein sequence ID" value="PYE74970.1"/>
    <property type="molecule type" value="Genomic_DNA"/>
</dbReference>
<dbReference type="PANTHER" id="PTHR36920">
    <property type="match status" value="1"/>
</dbReference>
<dbReference type="RefSeq" id="WP_110466490.1">
    <property type="nucleotide sequence ID" value="NZ_JAMOFZ010000021.1"/>
</dbReference>
<dbReference type="AlphaFoldDB" id="A0A318SQY0"/>
<dbReference type="InterPro" id="IPR005618">
    <property type="entry name" value="OMPW"/>
</dbReference>
<gene>
    <name evidence="3" type="ORF">DFQ15_12252</name>
</gene>
<dbReference type="Proteomes" id="UP000247540">
    <property type="component" value="Unassembled WGS sequence"/>
</dbReference>
<accession>A0A318SQY0</accession>
<evidence type="ECO:0000313" key="3">
    <source>
        <dbReference type="EMBL" id="PYE74970.1"/>
    </source>
</evidence>
<sequence length="249" mass="26029">MHKIASLAAAGALLATAGAALAQDNAGASFLASLSSPTPSTAWTVRAGVTHIAPRSSASQATGPLLPGPPSGVSLKVEDKYTTFFSVARALDDNVEVELAMGYPPTHPVTAQLSSSLPANVQGYNGQTVAMVRQLAPTLFVNYAFGPSTNTWRPFVGVGVNYTNFDKRTSTAAGNGLNGGPTRLELEDSWGLAAQVGVDYKINERWSIHTSVATAKIKTHLVATTAGAAREVDIKFRPVVLTVTAAYRF</sequence>
<dbReference type="GO" id="GO:0009279">
    <property type="term" value="C:cell outer membrane"/>
    <property type="evidence" value="ECO:0007669"/>
    <property type="project" value="UniProtKB-SubCell"/>
</dbReference>
<evidence type="ECO:0000313" key="4">
    <source>
        <dbReference type="Proteomes" id="UP000247540"/>
    </source>
</evidence>
<comment type="caution">
    <text evidence="3">The sequence shown here is derived from an EMBL/GenBank/DDBJ whole genome shotgun (WGS) entry which is preliminary data.</text>
</comment>
<dbReference type="Pfam" id="PF03922">
    <property type="entry name" value="OmpW"/>
    <property type="match status" value="1"/>
</dbReference>
<name>A0A318SQY0_9BURK</name>
<dbReference type="InterPro" id="IPR011250">
    <property type="entry name" value="OMP/PagP_B-barrel"/>
</dbReference>
<dbReference type="SUPFAM" id="SSF56925">
    <property type="entry name" value="OMPA-like"/>
    <property type="match status" value="1"/>
</dbReference>
<reference evidence="3 4" key="1">
    <citation type="submission" date="2018-06" db="EMBL/GenBank/DDBJ databases">
        <title>Genomic Encyclopedia of Type Strains, Phase III (KMG-III): the genomes of soil and plant-associated and newly described type strains.</title>
        <authorList>
            <person name="Whitman W."/>
        </authorList>
    </citation>
    <scope>NUCLEOTIDE SEQUENCE [LARGE SCALE GENOMIC DNA]</scope>
    <source>
        <strain evidence="3 4">CECT 7646</strain>
    </source>
</reference>
<evidence type="ECO:0000256" key="1">
    <source>
        <dbReference type="ARBA" id="ARBA00004442"/>
    </source>
</evidence>
<dbReference type="GO" id="GO:0055085">
    <property type="term" value="P:transmembrane transport"/>
    <property type="evidence" value="ECO:0007669"/>
    <property type="project" value="TreeGrafter"/>
</dbReference>